<evidence type="ECO:0000256" key="1">
    <source>
        <dbReference type="ARBA" id="ARBA00005582"/>
    </source>
</evidence>
<evidence type="ECO:0000259" key="4">
    <source>
        <dbReference type="PROSITE" id="PS51462"/>
    </source>
</evidence>
<evidence type="ECO:0000256" key="3">
    <source>
        <dbReference type="RuleBase" id="RU003476"/>
    </source>
</evidence>
<keyword evidence="2 3" id="KW-0378">Hydrolase</keyword>
<reference evidence="5 6" key="1">
    <citation type="submission" date="2024-06" db="EMBL/GenBank/DDBJ databases">
        <title>Genomic Encyclopedia of Type Strains, Phase IV (KMG-IV): sequencing the most valuable type-strain genomes for metagenomic binning, comparative biology and taxonomic classification.</title>
        <authorList>
            <person name="Goeker M."/>
        </authorList>
    </citation>
    <scope>NUCLEOTIDE SEQUENCE [LARGE SCALE GENOMIC DNA]</scope>
    <source>
        <strain evidence="5 6">DSM 17253</strain>
    </source>
</reference>
<dbReference type="RefSeq" id="WP_354495362.1">
    <property type="nucleotide sequence ID" value="NZ_JBEPLV010000001.1"/>
</dbReference>
<dbReference type="InterPro" id="IPR000086">
    <property type="entry name" value="NUDIX_hydrolase_dom"/>
</dbReference>
<dbReference type="PANTHER" id="PTHR43736:SF1">
    <property type="entry name" value="DIHYDRONEOPTERIN TRIPHOSPHATE DIPHOSPHATASE"/>
    <property type="match status" value="1"/>
</dbReference>
<dbReference type="PROSITE" id="PS00893">
    <property type="entry name" value="NUDIX_BOX"/>
    <property type="match status" value="1"/>
</dbReference>
<dbReference type="InterPro" id="IPR015797">
    <property type="entry name" value="NUDIX_hydrolase-like_dom_sf"/>
</dbReference>
<dbReference type="Gene3D" id="3.90.79.10">
    <property type="entry name" value="Nucleoside Triphosphate Pyrophosphohydrolase"/>
    <property type="match status" value="1"/>
</dbReference>
<dbReference type="InterPro" id="IPR020476">
    <property type="entry name" value="Nudix_hydrolase"/>
</dbReference>
<dbReference type="CDD" id="cd04686">
    <property type="entry name" value="NUDIX_Hydrolase"/>
    <property type="match status" value="1"/>
</dbReference>
<protein>
    <submittedName>
        <fullName evidence="5">ADP-ribose pyrophosphatase YjhB (NUDIX family)</fullName>
    </submittedName>
</protein>
<dbReference type="PROSITE" id="PS51462">
    <property type="entry name" value="NUDIX"/>
    <property type="match status" value="1"/>
</dbReference>
<gene>
    <name evidence="5" type="ORF">ABID47_001311</name>
</gene>
<proteinExistence type="inferred from homology"/>
<sequence>MVADINDNFHRHMGVYGICTTDNCILVIRKVLGPYTGKYDLPGGRLEKMESLEQGIIRELREETGYTVRKLKNIGVCDFSVMWTLQDHTIENLHHIAILYDVDVDSEEITNAIESFEGQDSEGAIWLDFDEVNGNNSSPLVLQAMKWVRTGTIAVAGGSFDYRI</sequence>
<evidence type="ECO:0000256" key="2">
    <source>
        <dbReference type="ARBA" id="ARBA00022801"/>
    </source>
</evidence>
<evidence type="ECO:0000313" key="5">
    <source>
        <dbReference type="EMBL" id="MET3544717.1"/>
    </source>
</evidence>
<accession>A0ABV2EYK9</accession>
<feature type="domain" description="Nudix hydrolase" evidence="4">
    <location>
        <begin position="8"/>
        <end position="150"/>
    </location>
</feature>
<keyword evidence="6" id="KW-1185">Reference proteome</keyword>
<dbReference type="Pfam" id="PF00293">
    <property type="entry name" value="NUDIX"/>
    <property type="match status" value="1"/>
</dbReference>
<name>A0ABV2EYK9_9BACL</name>
<dbReference type="PRINTS" id="PR00502">
    <property type="entry name" value="NUDIXFAMILY"/>
</dbReference>
<dbReference type="EMBL" id="JBEPLV010000001">
    <property type="protein sequence ID" value="MET3544717.1"/>
    <property type="molecule type" value="Genomic_DNA"/>
</dbReference>
<dbReference type="Proteomes" id="UP001549098">
    <property type="component" value="Unassembled WGS sequence"/>
</dbReference>
<comment type="caution">
    <text evidence="5">The sequence shown here is derived from an EMBL/GenBank/DDBJ whole genome shotgun (WGS) entry which is preliminary data.</text>
</comment>
<dbReference type="PANTHER" id="PTHR43736">
    <property type="entry name" value="ADP-RIBOSE PYROPHOSPHATASE"/>
    <property type="match status" value="1"/>
</dbReference>
<evidence type="ECO:0000313" key="6">
    <source>
        <dbReference type="Proteomes" id="UP001549098"/>
    </source>
</evidence>
<dbReference type="InterPro" id="IPR020084">
    <property type="entry name" value="NUDIX_hydrolase_CS"/>
</dbReference>
<dbReference type="SUPFAM" id="SSF55811">
    <property type="entry name" value="Nudix"/>
    <property type="match status" value="1"/>
</dbReference>
<organism evidence="5 6">
    <name type="scientific">Paenibacillus favisporus</name>
    <dbReference type="NCBI Taxonomy" id="221028"/>
    <lineage>
        <taxon>Bacteria</taxon>
        <taxon>Bacillati</taxon>
        <taxon>Bacillota</taxon>
        <taxon>Bacilli</taxon>
        <taxon>Bacillales</taxon>
        <taxon>Paenibacillaceae</taxon>
        <taxon>Paenibacillus</taxon>
    </lineage>
</organism>
<comment type="similarity">
    <text evidence="1 3">Belongs to the Nudix hydrolase family.</text>
</comment>